<dbReference type="RefSeq" id="WP_310312899.1">
    <property type="nucleotide sequence ID" value="NZ_JAVDWU010000002.1"/>
</dbReference>
<reference evidence="2 3" key="1">
    <citation type="submission" date="2023-07" db="EMBL/GenBank/DDBJ databases">
        <title>Sorghum-associated microbial communities from plants grown in Nebraska, USA.</title>
        <authorList>
            <person name="Schachtman D."/>
        </authorList>
    </citation>
    <scope>NUCLEOTIDE SEQUENCE [LARGE SCALE GENOMIC DNA]</scope>
    <source>
        <strain evidence="2 3">4249</strain>
    </source>
</reference>
<protein>
    <recommendedName>
        <fullName evidence="4">Helix-turn-helix domain-containing protein</fullName>
    </recommendedName>
</protein>
<dbReference type="EMBL" id="JAVDWU010000002">
    <property type="protein sequence ID" value="MDR7149239.1"/>
    <property type="molecule type" value="Genomic_DNA"/>
</dbReference>
<sequence length="147" mass="16528">MGIVRSVFESPAFVGLSPHACKLLLELAGQYRGDNNGNLTVAWSVVSKRGWRSRTTLWRCKSELIKAGFVYVTRKGHMPSTCELLALTWFPLDVSPKFDPEALHCFKAKAYRIDTPLPMPNAKPKRDWTLPNGGRQPDEKTQSFVHG</sequence>
<keyword evidence="3" id="KW-1185">Reference proteome</keyword>
<evidence type="ECO:0008006" key="4">
    <source>
        <dbReference type="Google" id="ProtNLM"/>
    </source>
</evidence>
<accession>A0ABU1WIY4</accession>
<proteinExistence type="predicted"/>
<comment type="caution">
    <text evidence="2">The sequence shown here is derived from an EMBL/GenBank/DDBJ whole genome shotgun (WGS) entry which is preliminary data.</text>
</comment>
<gene>
    <name evidence="2" type="ORF">J2W49_001188</name>
</gene>
<organism evidence="2 3">
    <name type="scientific">Hydrogenophaga palleronii</name>
    <dbReference type="NCBI Taxonomy" id="65655"/>
    <lineage>
        <taxon>Bacteria</taxon>
        <taxon>Pseudomonadati</taxon>
        <taxon>Pseudomonadota</taxon>
        <taxon>Betaproteobacteria</taxon>
        <taxon>Burkholderiales</taxon>
        <taxon>Comamonadaceae</taxon>
        <taxon>Hydrogenophaga</taxon>
    </lineage>
</organism>
<evidence type="ECO:0000313" key="2">
    <source>
        <dbReference type="EMBL" id="MDR7149239.1"/>
    </source>
</evidence>
<dbReference type="Proteomes" id="UP001265700">
    <property type="component" value="Unassembled WGS sequence"/>
</dbReference>
<name>A0ABU1WIY4_9BURK</name>
<feature type="region of interest" description="Disordered" evidence="1">
    <location>
        <begin position="117"/>
        <end position="147"/>
    </location>
</feature>
<evidence type="ECO:0000313" key="3">
    <source>
        <dbReference type="Proteomes" id="UP001265700"/>
    </source>
</evidence>
<evidence type="ECO:0000256" key="1">
    <source>
        <dbReference type="SAM" id="MobiDB-lite"/>
    </source>
</evidence>